<reference evidence="3 4" key="1">
    <citation type="submission" date="2020-08" db="EMBL/GenBank/DDBJ databases">
        <authorList>
            <person name="Newling K."/>
            <person name="Davey J."/>
            <person name="Forrester S."/>
        </authorList>
    </citation>
    <scope>NUCLEOTIDE SEQUENCE [LARGE SCALE GENOMIC DNA]</scope>
    <source>
        <strain evidence="4">Crithidia deanei Carvalho (ATCC PRA-265)</strain>
    </source>
</reference>
<keyword evidence="4" id="KW-1185">Reference proteome</keyword>
<dbReference type="SUPFAM" id="SSF46938">
    <property type="entry name" value="CRAL/TRIO N-terminal domain"/>
    <property type="match status" value="1"/>
</dbReference>
<feature type="domain" description="CRAL-TRIO" evidence="2">
    <location>
        <begin position="78"/>
        <end position="235"/>
    </location>
</feature>
<dbReference type="Proteomes" id="UP000515908">
    <property type="component" value="Chromosome 16"/>
</dbReference>
<dbReference type="InterPro" id="IPR036865">
    <property type="entry name" value="CRAL-TRIO_dom_sf"/>
</dbReference>
<proteinExistence type="predicted"/>
<dbReference type="PROSITE" id="PS50191">
    <property type="entry name" value="CRAL_TRIO"/>
    <property type="match status" value="1"/>
</dbReference>
<name>S9VQF3_9TRYP</name>
<evidence type="ECO:0000313" key="3">
    <source>
        <dbReference type="EMBL" id="CAD2220027.1"/>
    </source>
</evidence>
<organism evidence="3 4">
    <name type="scientific">Angomonas deanei</name>
    <dbReference type="NCBI Taxonomy" id="59799"/>
    <lineage>
        <taxon>Eukaryota</taxon>
        <taxon>Discoba</taxon>
        <taxon>Euglenozoa</taxon>
        <taxon>Kinetoplastea</taxon>
        <taxon>Metakinetoplastina</taxon>
        <taxon>Trypanosomatida</taxon>
        <taxon>Trypanosomatidae</taxon>
        <taxon>Strigomonadinae</taxon>
        <taxon>Angomonas</taxon>
    </lineage>
</organism>
<feature type="compositionally biased region" description="Basic and acidic residues" evidence="1">
    <location>
        <begin position="246"/>
        <end position="280"/>
    </location>
</feature>
<dbReference type="PANTHER" id="PTHR45824">
    <property type="entry name" value="GH16843P"/>
    <property type="match status" value="1"/>
</dbReference>
<dbReference type="CDD" id="cd00170">
    <property type="entry name" value="SEC14"/>
    <property type="match status" value="1"/>
</dbReference>
<gene>
    <name evidence="3" type="ORF">ADEAN_000754100</name>
</gene>
<dbReference type="InterPro" id="IPR001251">
    <property type="entry name" value="CRAL-TRIO_dom"/>
</dbReference>
<dbReference type="Gene3D" id="3.40.525.10">
    <property type="entry name" value="CRAL-TRIO lipid binding domain"/>
    <property type="match status" value="1"/>
</dbReference>
<dbReference type="InterPro" id="IPR036273">
    <property type="entry name" value="CRAL/TRIO_N_dom_sf"/>
</dbReference>
<evidence type="ECO:0000259" key="2">
    <source>
        <dbReference type="PROSITE" id="PS50191"/>
    </source>
</evidence>
<feature type="compositionally biased region" description="Polar residues" evidence="1">
    <location>
        <begin position="284"/>
        <end position="299"/>
    </location>
</feature>
<dbReference type="AlphaFoldDB" id="S9VQF3"/>
<dbReference type="Pfam" id="PF00650">
    <property type="entry name" value="CRAL_TRIO"/>
    <property type="match status" value="1"/>
</dbReference>
<dbReference type="PANTHER" id="PTHR45824:SF29">
    <property type="entry name" value="GH16843P"/>
    <property type="match status" value="1"/>
</dbReference>
<feature type="region of interest" description="Disordered" evidence="1">
    <location>
        <begin position="229"/>
        <end position="306"/>
    </location>
</feature>
<dbReference type="GO" id="GO:0008526">
    <property type="term" value="F:phosphatidylinositol transfer activity"/>
    <property type="evidence" value="ECO:0007669"/>
    <property type="project" value="TreeGrafter"/>
</dbReference>
<evidence type="ECO:0000313" key="4">
    <source>
        <dbReference type="Proteomes" id="UP000515908"/>
    </source>
</evidence>
<protein>
    <submittedName>
        <fullName evidence="3">CRAL/TRIO domain/Divergent CRAL/TRIO domain containing protein, putative</fullName>
    </submittedName>
</protein>
<dbReference type="VEuPathDB" id="TriTrypDB:ADEAN_000754100"/>
<dbReference type="EMBL" id="LR877160">
    <property type="protein sequence ID" value="CAD2220027.1"/>
    <property type="molecule type" value="Genomic_DNA"/>
</dbReference>
<evidence type="ECO:0000256" key="1">
    <source>
        <dbReference type="SAM" id="MobiDB-lite"/>
    </source>
</evidence>
<dbReference type="InterPro" id="IPR052578">
    <property type="entry name" value="PI_Transfer_CRAL-TRIO"/>
</dbReference>
<dbReference type="SUPFAM" id="SSF52087">
    <property type="entry name" value="CRAL/TRIO domain"/>
    <property type="match status" value="1"/>
</dbReference>
<accession>S9VQF3</accession>
<dbReference type="SMART" id="SM00516">
    <property type="entry name" value="SEC14"/>
    <property type="match status" value="1"/>
</dbReference>
<dbReference type="OrthoDB" id="75724at2759"/>
<sequence>MPQLVPRNKAEEECVEALKTKFPPTVLDEADRDFLASSEAYVRFARARKGNVEKASALLDSCIKWRREFKPYAITREEVAPIMEKGLTTVGGFCNEGRPVLIIRLGLENEFNTELRVKQLVYVMEEVQRKGYERATWIVDFTHMGERKKKDPYVKETRKETSRITQDFYPEKLGKMFLYNGPWYLNMLITLSRPFVDAETRLKVHKAGSTLEELATHVRADQLPKCLGGTMDDNGLNNLDAMPPYSEKEASPKKAKEKSGGEGAAEKKEEETTTKEEETTAGKQQTPNDVAASKEQSVTNKDEVKG</sequence>